<feature type="compositionally biased region" description="Basic and acidic residues" evidence="4">
    <location>
        <begin position="12"/>
        <end position="22"/>
    </location>
</feature>
<sequence>MAEEQPPVLTEKPQEETTRAEEDGTQESHGTSVSEDEVKEDSVQDNVPEEEHQGEEQTKEDTGKEVTEKGGGEDAVTSTEDSGTSDGDKAEANEESSSTLGESSEDMSSHKVEESGATAGSPEVTTAKDGEGKSQPSAKDKAGDRKPAPSSAKEGPAATRSKDAGDRKSEIPRARTMPKSIGRATKKEIAEKFGGVATSGVRVQRSTSCGAGAVKNMLLQWCQAKTREREGVDIQNFSSSWSDGLAFCALIVAFFPDAFDYDSLDPKNRRQNFQLAFSAAEKFADCPPLLDVEDMVRMKVPDSKCVYTYVQELYRSLVAKGLVKTKKA</sequence>
<feature type="compositionally biased region" description="Basic and acidic residues" evidence="4">
    <location>
        <begin position="126"/>
        <end position="147"/>
    </location>
</feature>
<name>A0AAV7A679_ENGPU</name>
<proteinExistence type="inferred from homology"/>
<feature type="compositionally biased region" description="Basic and acidic residues" evidence="4">
    <location>
        <begin position="49"/>
        <end position="72"/>
    </location>
</feature>
<dbReference type="PROSITE" id="PS50021">
    <property type="entry name" value="CH"/>
    <property type="match status" value="1"/>
</dbReference>
<evidence type="ECO:0000256" key="2">
    <source>
        <dbReference type="ARBA" id="ARBA00023054"/>
    </source>
</evidence>
<organism evidence="6 7">
    <name type="scientific">Engystomops pustulosus</name>
    <name type="common">Tungara frog</name>
    <name type="synonym">Physalaemus pustulosus</name>
    <dbReference type="NCBI Taxonomy" id="76066"/>
    <lineage>
        <taxon>Eukaryota</taxon>
        <taxon>Metazoa</taxon>
        <taxon>Chordata</taxon>
        <taxon>Craniata</taxon>
        <taxon>Vertebrata</taxon>
        <taxon>Euteleostomi</taxon>
        <taxon>Amphibia</taxon>
        <taxon>Batrachia</taxon>
        <taxon>Anura</taxon>
        <taxon>Neobatrachia</taxon>
        <taxon>Hyloidea</taxon>
        <taxon>Leptodactylidae</taxon>
        <taxon>Leiuperinae</taxon>
        <taxon>Engystomops</taxon>
    </lineage>
</organism>
<keyword evidence="7" id="KW-1185">Reference proteome</keyword>
<evidence type="ECO:0000313" key="7">
    <source>
        <dbReference type="Proteomes" id="UP000824782"/>
    </source>
</evidence>
<feature type="region of interest" description="Disordered" evidence="4">
    <location>
        <begin position="1"/>
        <end position="184"/>
    </location>
</feature>
<dbReference type="PANTHER" id="PTHR23167">
    <property type="entry name" value="CALPONIN HOMOLOGY DOMAIN-CONTAINING PROTEIN DDB_G0272472-RELATED"/>
    <property type="match status" value="1"/>
</dbReference>
<dbReference type="InterPro" id="IPR001715">
    <property type="entry name" value="CH_dom"/>
</dbReference>
<dbReference type="InterPro" id="IPR036872">
    <property type="entry name" value="CH_dom_sf"/>
</dbReference>
<dbReference type="Proteomes" id="UP000824782">
    <property type="component" value="Unassembled WGS sequence"/>
</dbReference>
<evidence type="ECO:0000256" key="3">
    <source>
        <dbReference type="ARBA" id="ARBA00061655"/>
    </source>
</evidence>
<evidence type="ECO:0000259" key="5">
    <source>
        <dbReference type="PROSITE" id="PS50021"/>
    </source>
</evidence>
<feature type="compositionally biased region" description="Polar residues" evidence="4">
    <location>
        <begin position="76"/>
        <end position="85"/>
    </location>
</feature>
<dbReference type="EMBL" id="WNYA01000009">
    <property type="protein sequence ID" value="KAG8555272.1"/>
    <property type="molecule type" value="Genomic_DNA"/>
</dbReference>
<evidence type="ECO:0000313" key="6">
    <source>
        <dbReference type="EMBL" id="KAG8555272.1"/>
    </source>
</evidence>
<dbReference type="SMART" id="SM00033">
    <property type="entry name" value="CH"/>
    <property type="match status" value="1"/>
</dbReference>
<gene>
    <name evidence="6" type="ORF">GDO81_017651</name>
</gene>
<keyword evidence="2" id="KW-0175">Coiled coil</keyword>
<dbReference type="Gene3D" id="1.10.418.10">
    <property type="entry name" value="Calponin-like domain"/>
    <property type="match status" value="1"/>
</dbReference>
<evidence type="ECO:0000256" key="1">
    <source>
        <dbReference type="ARBA" id="ARBA00022553"/>
    </source>
</evidence>
<reference evidence="6" key="1">
    <citation type="thesis" date="2020" institute="ProQuest LLC" country="789 East Eisenhower Parkway, Ann Arbor, MI, USA">
        <title>Comparative Genomics and Chromosome Evolution.</title>
        <authorList>
            <person name="Mudd A.B."/>
        </authorList>
    </citation>
    <scope>NUCLEOTIDE SEQUENCE</scope>
    <source>
        <strain evidence="6">237g6f4</strain>
        <tissue evidence="6">Blood</tissue>
    </source>
</reference>
<feature type="domain" description="Calponin-homology (CH)" evidence="5">
    <location>
        <begin position="212"/>
        <end position="318"/>
    </location>
</feature>
<protein>
    <recommendedName>
        <fullName evidence="5">Calponin-homology (CH) domain-containing protein</fullName>
    </recommendedName>
</protein>
<comment type="caution">
    <text evidence="6">The sequence shown here is derived from an EMBL/GenBank/DDBJ whole genome shotgun (WGS) entry which is preliminary data.</text>
</comment>
<accession>A0AAV7A679</accession>
<dbReference type="PANTHER" id="PTHR23167:SF45">
    <property type="entry name" value="SMOOTHELIN-LIKE PROTEIN 1"/>
    <property type="match status" value="1"/>
</dbReference>
<dbReference type="Pfam" id="PF00307">
    <property type="entry name" value="CH"/>
    <property type="match status" value="1"/>
</dbReference>
<dbReference type="AlphaFoldDB" id="A0AAV7A679"/>
<dbReference type="InterPro" id="IPR050540">
    <property type="entry name" value="F-actin_Monoox_Mical"/>
</dbReference>
<comment type="similarity">
    <text evidence="3">Belongs to the smoothelin family.</text>
</comment>
<feature type="compositionally biased region" description="Basic and acidic residues" evidence="4">
    <location>
        <begin position="160"/>
        <end position="173"/>
    </location>
</feature>
<evidence type="ECO:0000256" key="4">
    <source>
        <dbReference type="SAM" id="MobiDB-lite"/>
    </source>
</evidence>
<keyword evidence="1" id="KW-0597">Phosphoprotein</keyword>
<dbReference type="FunFam" id="1.10.418.10:FF:000009">
    <property type="entry name" value="smoothelin isoform X2"/>
    <property type="match status" value="1"/>
</dbReference>
<dbReference type="SUPFAM" id="SSF47576">
    <property type="entry name" value="Calponin-homology domain, CH-domain"/>
    <property type="match status" value="1"/>
</dbReference>